<dbReference type="OrthoDB" id="10253709at2759"/>
<evidence type="ECO:0000256" key="1">
    <source>
        <dbReference type="ARBA" id="ARBA00004141"/>
    </source>
</evidence>
<dbReference type="RefSeq" id="XP_013255843.1">
    <property type="nucleotide sequence ID" value="XM_013400389.1"/>
</dbReference>
<keyword evidence="3" id="KW-0999">Mitochondrion inner membrane</keyword>
<dbReference type="InterPro" id="IPR023395">
    <property type="entry name" value="MCP_dom_sf"/>
</dbReference>
<keyword evidence="7" id="KW-1185">Reference proteome</keyword>
<evidence type="ECO:0000256" key="2">
    <source>
        <dbReference type="ARBA" id="ARBA00022692"/>
    </source>
</evidence>
<dbReference type="GO" id="GO:0005739">
    <property type="term" value="C:mitochondrion"/>
    <property type="evidence" value="ECO:0007669"/>
    <property type="project" value="TreeGrafter"/>
</dbReference>
<protein>
    <submittedName>
        <fullName evidence="6">Uncharacterized protein</fullName>
    </submittedName>
</protein>
<evidence type="ECO:0000256" key="4">
    <source>
        <dbReference type="ARBA" id="ARBA00022989"/>
    </source>
</evidence>
<dbReference type="InterPro" id="IPR018108">
    <property type="entry name" value="MCP_transmembrane"/>
</dbReference>
<keyword evidence="3" id="KW-0496">Mitochondrion</keyword>
<gene>
    <name evidence="6" type="ORF">A1O9_10701</name>
</gene>
<keyword evidence="5" id="KW-0472">Membrane</keyword>
<name>A0A072P1V0_9EURO</name>
<dbReference type="GO" id="GO:0006843">
    <property type="term" value="P:mitochondrial citrate transmembrane transport"/>
    <property type="evidence" value="ECO:0007669"/>
    <property type="project" value="TreeGrafter"/>
</dbReference>
<dbReference type="Gene3D" id="1.50.40.10">
    <property type="entry name" value="Mitochondrial carrier domain"/>
    <property type="match status" value="1"/>
</dbReference>
<keyword evidence="4" id="KW-1133">Transmembrane helix</keyword>
<evidence type="ECO:0000313" key="6">
    <source>
        <dbReference type="EMBL" id="KEF53253.1"/>
    </source>
</evidence>
<sequence>METSFHILEAKGIRGVNKRVNAVALRQITGWSSRIGISRLAEGKIRELRRKAPIERLNMGEKIAASTVGGAKLLESAIRGMPLLEFHSPLYTELTKLQVLRVEMQSVKADPARPANASMLTTLMFILKESGVGALFRGVVPRIGVASWATICMVG</sequence>
<proteinExistence type="predicted"/>
<dbReference type="HOGENOM" id="CLU_1695468_0_0_1"/>
<dbReference type="InterPro" id="IPR053017">
    <property type="entry name" value="Mito_Cit/Oxoglu_Carrier"/>
</dbReference>
<evidence type="ECO:0000256" key="3">
    <source>
        <dbReference type="ARBA" id="ARBA00022792"/>
    </source>
</evidence>
<keyword evidence="2" id="KW-0812">Transmembrane</keyword>
<dbReference type="PANTHER" id="PTHR46982:SF1">
    <property type="entry name" value="CITRATE_OXOGLUTARATE CARRIER PROTEIN"/>
    <property type="match status" value="1"/>
</dbReference>
<comment type="caution">
    <text evidence="6">The sequence shown here is derived from an EMBL/GenBank/DDBJ whole genome shotgun (WGS) entry which is preliminary data.</text>
</comment>
<dbReference type="GeneID" id="25285605"/>
<dbReference type="GO" id="GO:0015742">
    <property type="term" value="P:alpha-ketoglutarate transport"/>
    <property type="evidence" value="ECO:0007669"/>
    <property type="project" value="TreeGrafter"/>
</dbReference>
<dbReference type="Proteomes" id="UP000027920">
    <property type="component" value="Unassembled WGS sequence"/>
</dbReference>
<dbReference type="GO" id="GO:0005371">
    <property type="term" value="F:tricarboxylate secondary active transmembrane transporter activity"/>
    <property type="evidence" value="ECO:0007669"/>
    <property type="project" value="TreeGrafter"/>
</dbReference>
<dbReference type="Pfam" id="PF00153">
    <property type="entry name" value="Mito_carr"/>
    <property type="match status" value="1"/>
</dbReference>
<dbReference type="PANTHER" id="PTHR46982">
    <property type="entry name" value="CITRATE/OXOGLUTARATE CARRIER PROTEIN"/>
    <property type="match status" value="1"/>
</dbReference>
<dbReference type="GO" id="GO:0016020">
    <property type="term" value="C:membrane"/>
    <property type="evidence" value="ECO:0007669"/>
    <property type="project" value="UniProtKB-SubCell"/>
</dbReference>
<accession>A0A072P1V0</accession>
<dbReference type="SUPFAM" id="SSF103506">
    <property type="entry name" value="Mitochondrial carrier"/>
    <property type="match status" value="1"/>
</dbReference>
<dbReference type="VEuPathDB" id="FungiDB:A1O9_10701"/>
<reference evidence="6 7" key="1">
    <citation type="submission" date="2013-03" db="EMBL/GenBank/DDBJ databases">
        <title>The Genome Sequence of Exophiala aquamarina CBS 119918.</title>
        <authorList>
            <consortium name="The Broad Institute Genomics Platform"/>
            <person name="Cuomo C."/>
            <person name="de Hoog S."/>
            <person name="Gorbushina A."/>
            <person name="Walker B."/>
            <person name="Young S.K."/>
            <person name="Zeng Q."/>
            <person name="Gargeya S."/>
            <person name="Fitzgerald M."/>
            <person name="Haas B."/>
            <person name="Abouelleil A."/>
            <person name="Allen A.W."/>
            <person name="Alvarado L."/>
            <person name="Arachchi H.M."/>
            <person name="Berlin A.M."/>
            <person name="Chapman S.B."/>
            <person name="Gainer-Dewar J."/>
            <person name="Goldberg J."/>
            <person name="Griggs A."/>
            <person name="Gujja S."/>
            <person name="Hansen M."/>
            <person name="Howarth C."/>
            <person name="Imamovic A."/>
            <person name="Ireland A."/>
            <person name="Larimer J."/>
            <person name="McCowan C."/>
            <person name="Murphy C."/>
            <person name="Pearson M."/>
            <person name="Poon T.W."/>
            <person name="Priest M."/>
            <person name="Roberts A."/>
            <person name="Saif S."/>
            <person name="Shea T."/>
            <person name="Sisk P."/>
            <person name="Sykes S."/>
            <person name="Wortman J."/>
            <person name="Nusbaum C."/>
            <person name="Birren B."/>
        </authorList>
    </citation>
    <scope>NUCLEOTIDE SEQUENCE [LARGE SCALE GENOMIC DNA]</scope>
    <source>
        <strain evidence="6 7">CBS 119918</strain>
    </source>
</reference>
<dbReference type="STRING" id="1182545.A0A072P1V0"/>
<comment type="subcellular location">
    <subcellularLocation>
        <location evidence="1">Membrane</location>
        <topology evidence="1">Multi-pass membrane protein</topology>
    </subcellularLocation>
</comment>
<evidence type="ECO:0000256" key="5">
    <source>
        <dbReference type="ARBA" id="ARBA00023136"/>
    </source>
</evidence>
<dbReference type="EMBL" id="AMGV01000014">
    <property type="protein sequence ID" value="KEF53253.1"/>
    <property type="molecule type" value="Genomic_DNA"/>
</dbReference>
<organism evidence="6 7">
    <name type="scientific">Exophiala aquamarina CBS 119918</name>
    <dbReference type="NCBI Taxonomy" id="1182545"/>
    <lineage>
        <taxon>Eukaryota</taxon>
        <taxon>Fungi</taxon>
        <taxon>Dikarya</taxon>
        <taxon>Ascomycota</taxon>
        <taxon>Pezizomycotina</taxon>
        <taxon>Eurotiomycetes</taxon>
        <taxon>Chaetothyriomycetidae</taxon>
        <taxon>Chaetothyriales</taxon>
        <taxon>Herpotrichiellaceae</taxon>
        <taxon>Exophiala</taxon>
    </lineage>
</organism>
<dbReference type="AlphaFoldDB" id="A0A072P1V0"/>
<evidence type="ECO:0000313" key="7">
    <source>
        <dbReference type="Proteomes" id="UP000027920"/>
    </source>
</evidence>